<geneLocation type="mitochondrion" evidence="1"/>
<dbReference type="GeneID" id="20498066"/>
<reference evidence="1" key="1">
    <citation type="journal article" date="2014" name="PLoS ONE">
        <title>The 203 kbp Mitochondrial Genome of the Phytopathogenic Fungus Sclerotinia borealis Reveals Multiple Invasions of Introns and Genomic Duplications.</title>
        <authorList>
            <person name="Mardanov A.V."/>
            <person name="Beletsky A.V."/>
            <person name="Kadnikov V.V."/>
            <person name="Ignatov A.N."/>
            <person name="Ravin N.V."/>
        </authorList>
    </citation>
    <scope>NUCLEOTIDE SEQUENCE</scope>
    <source>
        <strain evidence="1">F-4128</strain>
    </source>
</reference>
<dbReference type="RefSeq" id="YP_009072410.1">
    <property type="nucleotide sequence ID" value="NC_025200.1"/>
</dbReference>
<accession>A0A088CAK7</accession>
<organism evidence="1">
    <name type="scientific">Sclerotinia borealis</name>
    <dbReference type="NCBI Taxonomy" id="77105"/>
    <lineage>
        <taxon>Eukaryota</taxon>
        <taxon>Fungi</taxon>
        <taxon>Dikarya</taxon>
        <taxon>Ascomycota</taxon>
        <taxon>Pezizomycotina</taxon>
        <taxon>Leotiomycetes</taxon>
        <taxon>Helotiales</taxon>
        <taxon>Sclerotiniaceae</taxon>
        <taxon>Sclerotinia</taxon>
    </lineage>
</organism>
<gene>
    <name evidence="1" type="ORF">SBORM_0100</name>
</gene>
<proteinExistence type="predicted"/>
<sequence length="50" mass="6019">MTPMGSIHHNQVTWIRSEIFVPFISRLFSYTNSHRYNFSNALQPWHIRSL</sequence>
<keyword evidence="1" id="KW-0496">Mitochondrion</keyword>
<dbReference type="EMBL" id="KJ434027">
    <property type="protein sequence ID" value="AHX83044.1"/>
    <property type="molecule type" value="Genomic_DNA"/>
</dbReference>
<protein>
    <submittedName>
        <fullName evidence="1">Uncharacterized protein</fullName>
    </submittedName>
</protein>
<evidence type="ECO:0000313" key="1">
    <source>
        <dbReference type="EMBL" id="AHX83044.1"/>
    </source>
</evidence>
<dbReference type="AlphaFoldDB" id="A0A088CAK7"/>
<name>A0A088CAK7_9HELO</name>